<dbReference type="PROSITE" id="PS50888">
    <property type="entry name" value="BHLH"/>
    <property type="match status" value="1"/>
</dbReference>
<dbReference type="Gene3D" id="4.10.280.10">
    <property type="entry name" value="Helix-loop-helix DNA-binding domain"/>
    <property type="match status" value="1"/>
</dbReference>
<dbReference type="VEuPathDB" id="FungiDB:FUN_015270"/>
<feature type="region of interest" description="Disordered" evidence="6">
    <location>
        <begin position="203"/>
        <end position="232"/>
    </location>
</feature>
<sequence>MEITRLISNGNPNSIKKQRHSQLLSHINTSATLHHSHKEQLKTTSQIQTQQQQSPTHVHHHQHNNNNNHQQQQQLPRILSPVPLSQQPSQPSHPSHTILIPSPIPLHHHHQQSIPTPPQSTQIPLMDLHPPPPQSQQSQTPTHTPPNRRIAHILSEQKRRENINSGFEELKSIVPSCRGCADSKAVILRKAVHYIQTLESEIQKLKQPNNSPTTPNASTTAPSPAMSVKSGHNVSHNVTHNVTTHNVPHNIPHNIPHTIPHNVPHNVPHHNVNGNGNISLPSITTLPQMQLHGNTTGPSVYNISDFNNQEKNVQNGHLLEHQKQQQYMSQWHAIRMNQNYEPSSPTHQSHYQHRQIYHQQMHNHQKSFTHPVPRHHSQYSENINWNTAGDGDYY</sequence>
<dbReference type="InterPro" id="IPR011598">
    <property type="entry name" value="bHLH_dom"/>
</dbReference>
<keyword evidence="2" id="KW-0805">Transcription regulation</keyword>
<dbReference type="GO" id="GO:0000981">
    <property type="term" value="F:DNA-binding transcription factor activity, RNA polymerase II-specific"/>
    <property type="evidence" value="ECO:0007669"/>
    <property type="project" value="TreeGrafter"/>
</dbReference>
<feature type="region of interest" description="Disordered" evidence="6">
    <location>
        <begin position="366"/>
        <end position="394"/>
    </location>
</feature>
<feature type="domain" description="BHLH" evidence="7">
    <location>
        <begin position="147"/>
        <end position="198"/>
    </location>
</feature>
<dbReference type="PANTHER" id="PTHR15741">
    <property type="entry name" value="BASIC HELIX-LOOP-HELIX ZIP TRANSCRIPTION FACTOR"/>
    <property type="match status" value="1"/>
</dbReference>
<feature type="compositionally biased region" description="Low complexity" evidence="6">
    <location>
        <begin position="43"/>
        <end position="56"/>
    </location>
</feature>
<dbReference type="AlphaFoldDB" id="A0A2I1HAR4"/>
<keyword evidence="5" id="KW-0539">Nucleus</keyword>
<name>A0A2I1HAR4_9GLOM</name>
<gene>
    <name evidence="8" type="ORF">RhiirA4_549011</name>
</gene>
<keyword evidence="3" id="KW-0238">DNA-binding</keyword>
<keyword evidence="4" id="KW-0804">Transcription</keyword>
<dbReference type="GO" id="GO:0046983">
    <property type="term" value="F:protein dimerization activity"/>
    <property type="evidence" value="ECO:0007669"/>
    <property type="project" value="InterPro"/>
</dbReference>
<evidence type="ECO:0000256" key="1">
    <source>
        <dbReference type="ARBA" id="ARBA00004123"/>
    </source>
</evidence>
<organism evidence="8 9">
    <name type="scientific">Rhizophagus irregularis</name>
    <dbReference type="NCBI Taxonomy" id="588596"/>
    <lineage>
        <taxon>Eukaryota</taxon>
        <taxon>Fungi</taxon>
        <taxon>Fungi incertae sedis</taxon>
        <taxon>Mucoromycota</taxon>
        <taxon>Glomeromycotina</taxon>
        <taxon>Glomeromycetes</taxon>
        <taxon>Glomerales</taxon>
        <taxon>Glomeraceae</taxon>
        <taxon>Rhizophagus</taxon>
    </lineage>
</organism>
<evidence type="ECO:0000313" key="8">
    <source>
        <dbReference type="EMBL" id="PKY55973.1"/>
    </source>
</evidence>
<evidence type="ECO:0000256" key="5">
    <source>
        <dbReference type="ARBA" id="ARBA00023242"/>
    </source>
</evidence>
<feature type="compositionally biased region" description="Basic residues" evidence="6">
    <location>
        <begin position="366"/>
        <end position="377"/>
    </location>
</feature>
<dbReference type="CDD" id="cd11404">
    <property type="entry name" value="bHLHzip_Mlx_like"/>
    <property type="match status" value="1"/>
</dbReference>
<dbReference type="GO" id="GO:0005634">
    <property type="term" value="C:nucleus"/>
    <property type="evidence" value="ECO:0007669"/>
    <property type="project" value="UniProtKB-SubCell"/>
</dbReference>
<dbReference type="EMBL" id="LLXI01002024">
    <property type="protein sequence ID" value="PKY55973.1"/>
    <property type="molecule type" value="Genomic_DNA"/>
</dbReference>
<dbReference type="OrthoDB" id="5778525at2759"/>
<dbReference type="InterPro" id="IPR052207">
    <property type="entry name" value="Max-like/E-box_TFs"/>
</dbReference>
<evidence type="ECO:0000313" key="9">
    <source>
        <dbReference type="Proteomes" id="UP000234323"/>
    </source>
</evidence>
<dbReference type="VEuPathDB" id="FungiDB:RhiirA1_446013"/>
<evidence type="ECO:0000256" key="6">
    <source>
        <dbReference type="SAM" id="MobiDB-lite"/>
    </source>
</evidence>
<evidence type="ECO:0000256" key="2">
    <source>
        <dbReference type="ARBA" id="ARBA00023015"/>
    </source>
</evidence>
<accession>A0A2I1HAR4</accession>
<dbReference type="PANTHER" id="PTHR15741:SF27">
    <property type="entry name" value="TRANSCRIPTION FACTOR AP-4"/>
    <property type="match status" value="1"/>
</dbReference>
<feature type="region of interest" description="Disordered" evidence="6">
    <location>
        <begin position="35"/>
        <end position="147"/>
    </location>
</feature>
<proteinExistence type="predicted"/>
<reference evidence="8 9" key="1">
    <citation type="submission" date="2015-10" db="EMBL/GenBank/DDBJ databases">
        <title>Genome analyses suggest a sexual origin of heterokaryosis in a supposedly ancient asexual fungus.</title>
        <authorList>
            <person name="Ropars J."/>
            <person name="Sedzielewska K."/>
            <person name="Noel J."/>
            <person name="Charron P."/>
            <person name="Farinelli L."/>
            <person name="Marton T."/>
            <person name="Kruger M."/>
            <person name="Pelin A."/>
            <person name="Brachmann A."/>
            <person name="Corradi N."/>
        </authorList>
    </citation>
    <scope>NUCLEOTIDE SEQUENCE [LARGE SCALE GENOMIC DNA]</scope>
    <source>
        <strain evidence="8 9">A4</strain>
    </source>
</reference>
<dbReference type="InterPro" id="IPR036638">
    <property type="entry name" value="HLH_DNA-bd_sf"/>
</dbReference>
<comment type="caution">
    <text evidence="8">The sequence shown here is derived from an EMBL/GenBank/DDBJ whole genome shotgun (WGS) entry which is preliminary data.</text>
</comment>
<evidence type="ECO:0000256" key="3">
    <source>
        <dbReference type="ARBA" id="ARBA00023125"/>
    </source>
</evidence>
<dbReference type="SUPFAM" id="SSF47459">
    <property type="entry name" value="HLH, helix-loop-helix DNA-binding domain"/>
    <property type="match status" value="1"/>
</dbReference>
<dbReference type="VEuPathDB" id="FungiDB:RhiirFUN_011069"/>
<comment type="subcellular location">
    <subcellularLocation>
        <location evidence="1">Nucleus</location>
    </subcellularLocation>
</comment>
<feature type="compositionally biased region" description="Low complexity" evidence="6">
    <location>
        <begin position="64"/>
        <end position="101"/>
    </location>
</feature>
<keyword evidence="9" id="KW-1185">Reference proteome</keyword>
<dbReference type="Pfam" id="PF00010">
    <property type="entry name" value="HLH"/>
    <property type="match status" value="1"/>
</dbReference>
<dbReference type="GO" id="GO:0000978">
    <property type="term" value="F:RNA polymerase II cis-regulatory region sequence-specific DNA binding"/>
    <property type="evidence" value="ECO:0007669"/>
    <property type="project" value="TreeGrafter"/>
</dbReference>
<dbReference type="Proteomes" id="UP000234323">
    <property type="component" value="Unassembled WGS sequence"/>
</dbReference>
<dbReference type="VEuPathDB" id="FungiDB:RhiirA1_441759"/>
<evidence type="ECO:0000256" key="4">
    <source>
        <dbReference type="ARBA" id="ARBA00023163"/>
    </source>
</evidence>
<dbReference type="SMART" id="SM00353">
    <property type="entry name" value="HLH"/>
    <property type="match status" value="1"/>
</dbReference>
<evidence type="ECO:0000259" key="7">
    <source>
        <dbReference type="PROSITE" id="PS50888"/>
    </source>
</evidence>
<protein>
    <submittedName>
        <fullName evidence="8">HLH-domain-containing protein</fullName>
    </submittedName>
</protein>
<feature type="compositionally biased region" description="Low complexity" evidence="6">
    <location>
        <begin position="208"/>
        <end position="225"/>
    </location>
</feature>